<keyword evidence="3" id="KW-1185">Reference proteome</keyword>
<dbReference type="Gene3D" id="3.40.50.1110">
    <property type="entry name" value="SGNH hydrolase"/>
    <property type="match status" value="1"/>
</dbReference>
<dbReference type="EMBL" id="VLPK01000002">
    <property type="protein sequence ID" value="TSJ41002.1"/>
    <property type="molecule type" value="Genomic_DNA"/>
</dbReference>
<dbReference type="SUPFAM" id="SSF52266">
    <property type="entry name" value="SGNH hydrolase"/>
    <property type="match status" value="1"/>
</dbReference>
<evidence type="ECO:0000313" key="3">
    <source>
        <dbReference type="Proteomes" id="UP000318733"/>
    </source>
</evidence>
<protein>
    <submittedName>
        <fullName evidence="2">Arylesterase</fullName>
    </submittedName>
</protein>
<dbReference type="InterPro" id="IPR013830">
    <property type="entry name" value="SGNH_hydro"/>
</dbReference>
<dbReference type="Proteomes" id="UP000318733">
    <property type="component" value="Unassembled WGS sequence"/>
</dbReference>
<dbReference type="AlphaFoldDB" id="A0A556MMG8"/>
<reference evidence="2 3" key="1">
    <citation type="submission" date="2019-07" db="EMBL/GenBank/DDBJ databases">
        <authorList>
            <person name="Huq M.A."/>
        </authorList>
    </citation>
    <scope>NUCLEOTIDE SEQUENCE [LARGE SCALE GENOMIC DNA]</scope>
    <source>
        <strain evidence="2 3">MAH-19</strain>
    </source>
</reference>
<dbReference type="PANTHER" id="PTHR30383:SF5">
    <property type="entry name" value="SGNH HYDROLASE-TYPE ESTERASE DOMAIN-CONTAINING PROTEIN"/>
    <property type="match status" value="1"/>
</dbReference>
<evidence type="ECO:0000259" key="1">
    <source>
        <dbReference type="Pfam" id="PF13472"/>
    </source>
</evidence>
<proteinExistence type="predicted"/>
<dbReference type="RefSeq" id="WP_144249040.1">
    <property type="nucleotide sequence ID" value="NZ_VLPK01000002.1"/>
</dbReference>
<dbReference type="GO" id="GO:0004622">
    <property type="term" value="F:phosphatidylcholine lysophospholipase activity"/>
    <property type="evidence" value="ECO:0007669"/>
    <property type="project" value="TreeGrafter"/>
</dbReference>
<sequence>MGDSLTAGYGLANPATQSFPALIEKRIAEAGLFYEITNAGKNGDTSAGGLQRLDHWLSKPIDIFVLELGINDVIRRIPPAATLANLRAIVVKVKQKYPEARIVLMGMQLPSMFNSVTAVQFSGIYQKLAVEFEPAFVPFFLAGVAGRADLNLRDGLHPSAAGYRVIAGNVWPVLEKLLPDR</sequence>
<dbReference type="Pfam" id="PF13472">
    <property type="entry name" value="Lipase_GDSL_2"/>
    <property type="match status" value="1"/>
</dbReference>
<dbReference type="OrthoDB" id="9786188at2"/>
<comment type="caution">
    <text evidence="2">The sequence shown here is derived from an EMBL/GenBank/DDBJ whole genome shotgun (WGS) entry which is preliminary data.</text>
</comment>
<accession>A0A556MMG8</accession>
<gene>
    <name evidence="2" type="ORF">FO440_14810</name>
</gene>
<dbReference type="InterPro" id="IPR036514">
    <property type="entry name" value="SGNH_hydro_sf"/>
</dbReference>
<name>A0A556MMG8_9SPHI</name>
<evidence type="ECO:0000313" key="2">
    <source>
        <dbReference type="EMBL" id="TSJ41002.1"/>
    </source>
</evidence>
<dbReference type="InterPro" id="IPR051532">
    <property type="entry name" value="Ester_Hydrolysis_Enzymes"/>
</dbReference>
<organism evidence="2 3">
    <name type="scientific">Mucilaginibacter corticis</name>
    <dbReference type="NCBI Taxonomy" id="2597670"/>
    <lineage>
        <taxon>Bacteria</taxon>
        <taxon>Pseudomonadati</taxon>
        <taxon>Bacteroidota</taxon>
        <taxon>Sphingobacteriia</taxon>
        <taxon>Sphingobacteriales</taxon>
        <taxon>Sphingobacteriaceae</taxon>
        <taxon>Mucilaginibacter</taxon>
    </lineage>
</organism>
<dbReference type="PANTHER" id="PTHR30383">
    <property type="entry name" value="THIOESTERASE 1/PROTEASE 1/LYSOPHOSPHOLIPASE L1"/>
    <property type="match status" value="1"/>
</dbReference>
<dbReference type="CDD" id="cd01822">
    <property type="entry name" value="Lysophospholipase_L1_like"/>
    <property type="match status" value="1"/>
</dbReference>
<feature type="domain" description="SGNH hydrolase-type esterase" evidence="1">
    <location>
        <begin position="1"/>
        <end position="165"/>
    </location>
</feature>